<evidence type="ECO:0000256" key="1">
    <source>
        <dbReference type="SAM" id="Phobius"/>
    </source>
</evidence>
<evidence type="ECO:0000313" key="3">
    <source>
        <dbReference type="Proteomes" id="UP000273145"/>
    </source>
</evidence>
<sequence>MKTVDILQNLGIFTIGSISLFGTIAWVFRLVFTSWMSNKSDSLKNDLVKVVENHKAELEKLKYEHQIRFSNLHQERASIIKELYTILVNLELSFDRLITPQFINGTEPDEKETDTAINNIDIFEEFYFRNRIFFNKEICEAVDKLIDIINKLWTEYKGTEITYYWKQSKKQYLLDKRNREKLSGCFKRVKYETG</sequence>
<accession>A0A3S8RQS8</accession>
<evidence type="ECO:0008006" key="4">
    <source>
        <dbReference type="Google" id="ProtNLM"/>
    </source>
</evidence>
<dbReference type="KEGG" id="plen:EIM92_02440"/>
<gene>
    <name evidence="2" type="ORF">EIM92_02440</name>
</gene>
<keyword evidence="3" id="KW-1185">Reference proteome</keyword>
<protein>
    <recommendedName>
        <fullName evidence="4">DUF4760 domain-containing protein</fullName>
    </recommendedName>
</protein>
<keyword evidence="1" id="KW-0472">Membrane</keyword>
<evidence type="ECO:0000313" key="2">
    <source>
        <dbReference type="EMBL" id="AZK45197.1"/>
    </source>
</evidence>
<dbReference type="RefSeq" id="WP_125081316.1">
    <property type="nucleotide sequence ID" value="NZ_CP034248.1"/>
</dbReference>
<dbReference type="AlphaFoldDB" id="A0A3S8RQS8"/>
<organism evidence="2 3">
    <name type="scientific">Paenibacillus lentus</name>
    <dbReference type="NCBI Taxonomy" id="1338368"/>
    <lineage>
        <taxon>Bacteria</taxon>
        <taxon>Bacillati</taxon>
        <taxon>Bacillota</taxon>
        <taxon>Bacilli</taxon>
        <taxon>Bacillales</taxon>
        <taxon>Paenibacillaceae</taxon>
        <taxon>Paenibacillus</taxon>
    </lineage>
</organism>
<reference evidence="2 3" key="1">
    <citation type="submission" date="2018-11" db="EMBL/GenBank/DDBJ databases">
        <title>Genome sequencing of Paenibacillus lentus DSM25539(T).</title>
        <authorList>
            <person name="Kook J.-K."/>
            <person name="Park S.-N."/>
            <person name="Lim Y.K."/>
        </authorList>
    </citation>
    <scope>NUCLEOTIDE SEQUENCE [LARGE SCALE GENOMIC DNA]</scope>
    <source>
        <strain evidence="2 3">DSM 25539</strain>
    </source>
</reference>
<name>A0A3S8RQS8_9BACL</name>
<feature type="transmembrane region" description="Helical" evidence="1">
    <location>
        <begin position="12"/>
        <end position="32"/>
    </location>
</feature>
<dbReference type="EMBL" id="CP034248">
    <property type="protein sequence ID" value="AZK45197.1"/>
    <property type="molecule type" value="Genomic_DNA"/>
</dbReference>
<dbReference type="OrthoDB" id="1367916at2"/>
<dbReference type="Proteomes" id="UP000273145">
    <property type="component" value="Chromosome"/>
</dbReference>
<keyword evidence="1" id="KW-1133">Transmembrane helix</keyword>
<keyword evidence="1" id="KW-0812">Transmembrane</keyword>
<proteinExistence type="predicted"/>